<proteinExistence type="predicted"/>
<organism evidence="1 2">
    <name type="scientific">Agrobacterium tumefaciens</name>
    <dbReference type="NCBI Taxonomy" id="358"/>
    <lineage>
        <taxon>Bacteria</taxon>
        <taxon>Pseudomonadati</taxon>
        <taxon>Pseudomonadota</taxon>
        <taxon>Alphaproteobacteria</taxon>
        <taxon>Hyphomicrobiales</taxon>
        <taxon>Rhizobiaceae</taxon>
        <taxon>Rhizobium/Agrobacterium group</taxon>
        <taxon>Agrobacterium</taxon>
        <taxon>Agrobacterium tumefaciens complex</taxon>
    </lineage>
</organism>
<comment type="caution">
    <text evidence="1">The sequence shown here is derived from an EMBL/GenBank/DDBJ whole genome shotgun (WGS) entry which is preliminary data.</text>
</comment>
<name>A0AAW8M207_AGRTU</name>
<dbReference type="SUPFAM" id="SSF101082">
    <property type="entry name" value="Typo IV secretion system protein TraC"/>
    <property type="match status" value="1"/>
</dbReference>
<reference evidence="1" key="1">
    <citation type="submission" date="2023-07" db="EMBL/GenBank/DDBJ databases">
        <title>Sorghum-associated microbial communities from plants grown in Nebraska, USA.</title>
        <authorList>
            <person name="Schachtman D."/>
        </authorList>
    </citation>
    <scope>NUCLEOTIDE SEQUENCE</scope>
    <source>
        <strain evidence="1">1457</strain>
    </source>
</reference>
<dbReference type="Gene3D" id="1.20.58.430">
    <property type="entry name" value="Type IV secretion system, VirB5-domain"/>
    <property type="match status" value="1"/>
</dbReference>
<dbReference type="InterPro" id="IPR023220">
    <property type="entry name" value="T4SS_VirB5-domain"/>
</dbReference>
<dbReference type="InterPro" id="IPR014158">
    <property type="entry name" value="T4SS_VirB5"/>
</dbReference>
<evidence type="ECO:0000313" key="1">
    <source>
        <dbReference type="EMBL" id="MDR6705337.1"/>
    </source>
</evidence>
<dbReference type="Pfam" id="PF07996">
    <property type="entry name" value="T4SS"/>
    <property type="match status" value="1"/>
</dbReference>
<dbReference type="AlphaFoldDB" id="A0AAW8M207"/>
<evidence type="ECO:0000313" key="2">
    <source>
        <dbReference type="Proteomes" id="UP001265315"/>
    </source>
</evidence>
<sequence length="284" mass="30641">MSMGKTSRYSNYTRRNTGMTNTRYIALLSFTALLSVSAATLPVRAQQIIERLADPIIGAIPGAPDDAQLSHDEVSIGQLMKIVELSRVIGGGITQLFNTIVSQTAALEKMRDAQNGVKTIPLHNEPEKAEERAGGFGLNEMAKTALEGLPLEPEAISEALAKFRLDFGLEKAFALKDDGSPSKFFLANAAAQGAIAASTAEVSYKRANSSMDRIPSYISAIENSLDLKTSVDINTRVMIELTQQVNESLRTQSALASMAGTYFMVLGGEVGKQSPFKGLEEYNR</sequence>
<gene>
    <name evidence="1" type="ORF">J2W61_005212</name>
</gene>
<evidence type="ECO:0008006" key="3">
    <source>
        <dbReference type="Google" id="ProtNLM"/>
    </source>
</evidence>
<dbReference type="Proteomes" id="UP001265315">
    <property type="component" value="Unassembled WGS sequence"/>
</dbReference>
<accession>A0AAW8M207</accession>
<protein>
    <recommendedName>
        <fullName evidence="3">Type IV secretion system protein VirB5</fullName>
    </recommendedName>
</protein>
<dbReference type="EMBL" id="JAVDSW010000009">
    <property type="protein sequence ID" value="MDR6705337.1"/>
    <property type="molecule type" value="Genomic_DNA"/>
</dbReference>
<dbReference type="RefSeq" id="WP_129567012.1">
    <property type="nucleotide sequence ID" value="NZ_JAGIPM010000010.1"/>
</dbReference>